<proteinExistence type="predicted"/>
<organism evidence="1 2">
    <name type="scientific">Albula goreensis</name>
    <dbReference type="NCBI Taxonomy" id="1534307"/>
    <lineage>
        <taxon>Eukaryota</taxon>
        <taxon>Metazoa</taxon>
        <taxon>Chordata</taxon>
        <taxon>Craniata</taxon>
        <taxon>Vertebrata</taxon>
        <taxon>Euteleostomi</taxon>
        <taxon>Actinopterygii</taxon>
        <taxon>Neopterygii</taxon>
        <taxon>Teleostei</taxon>
        <taxon>Albuliformes</taxon>
        <taxon>Albulidae</taxon>
        <taxon>Albula</taxon>
    </lineage>
</organism>
<sequence length="71" mass="7972">MCTLNFLLWPEIMALRGNENLHPVIYVTLGQQHTSPVDLIRNLVGNGHIKIRKQGGGASEVKHLRLLFLSL</sequence>
<evidence type="ECO:0000313" key="2">
    <source>
        <dbReference type="Proteomes" id="UP000829720"/>
    </source>
</evidence>
<evidence type="ECO:0000313" key="1">
    <source>
        <dbReference type="EMBL" id="KAI1898356.1"/>
    </source>
</evidence>
<reference evidence="1" key="1">
    <citation type="submission" date="2021-01" db="EMBL/GenBank/DDBJ databases">
        <authorList>
            <person name="Zahm M."/>
            <person name="Roques C."/>
            <person name="Cabau C."/>
            <person name="Klopp C."/>
            <person name="Donnadieu C."/>
            <person name="Jouanno E."/>
            <person name="Lampietro C."/>
            <person name="Louis A."/>
            <person name="Herpin A."/>
            <person name="Echchiki A."/>
            <person name="Berthelot C."/>
            <person name="Parey E."/>
            <person name="Roest-Crollius H."/>
            <person name="Braasch I."/>
            <person name="Postlethwait J."/>
            <person name="Bobe J."/>
            <person name="Montfort J."/>
            <person name="Bouchez O."/>
            <person name="Begum T."/>
            <person name="Mejri S."/>
            <person name="Adams A."/>
            <person name="Chen W.-J."/>
            <person name="Guiguen Y."/>
        </authorList>
    </citation>
    <scope>NUCLEOTIDE SEQUENCE</scope>
    <source>
        <tissue evidence="1">Blood</tissue>
    </source>
</reference>
<dbReference type="AlphaFoldDB" id="A0A8T3DR01"/>
<keyword evidence="2" id="KW-1185">Reference proteome</keyword>
<comment type="caution">
    <text evidence="1">The sequence shown here is derived from an EMBL/GenBank/DDBJ whole genome shotgun (WGS) entry which is preliminary data.</text>
</comment>
<name>A0A8T3DR01_9TELE</name>
<dbReference type="Proteomes" id="UP000829720">
    <property type="component" value="Unassembled WGS sequence"/>
</dbReference>
<gene>
    <name evidence="1" type="ORF">AGOR_G00071480</name>
</gene>
<dbReference type="EMBL" id="JAERUA010000006">
    <property type="protein sequence ID" value="KAI1898356.1"/>
    <property type="molecule type" value="Genomic_DNA"/>
</dbReference>
<protein>
    <submittedName>
        <fullName evidence="1">Uncharacterized protein</fullName>
    </submittedName>
</protein>
<accession>A0A8T3DR01</accession>